<organism evidence="1 2">
    <name type="scientific">Sulfurospirillum tamanense</name>
    <dbReference type="NCBI Taxonomy" id="2813362"/>
    <lineage>
        <taxon>Bacteria</taxon>
        <taxon>Pseudomonadati</taxon>
        <taxon>Campylobacterota</taxon>
        <taxon>Epsilonproteobacteria</taxon>
        <taxon>Campylobacterales</taxon>
        <taxon>Sulfurospirillaceae</taxon>
        <taxon>Sulfurospirillum</taxon>
    </lineage>
</organism>
<protein>
    <submittedName>
        <fullName evidence="1">FAD-dependent oxidoreductase</fullName>
    </submittedName>
</protein>
<comment type="caution">
    <text evidence="1">The sequence shown here is derived from an EMBL/GenBank/DDBJ whole genome shotgun (WGS) entry which is preliminary data.</text>
</comment>
<evidence type="ECO:0000313" key="2">
    <source>
        <dbReference type="Proteomes" id="UP000703590"/>
    </source>
</evidence>
<evidence type="ECO:0000313" key="1">
    <source>
        <dbReference type="EMBL" id="MBN2963567.1"/>
    </source>
</evidence>
<dbReference type="Proteomes" id="UP000703590">
    <property type="component" value="Unassembled WGS sequence"/>
</dbReference>
<accession>A0ABS2WPD9</accession>
<dbReference type="InterPro" id="IPR045892">
    <property type="entry name" value="CrtISO-like"/>
</dbReference>
<dbReference type="Pfam" id="PF13450">
    <property type="entry name" value="NAD_binding_8"/>
    <property type="match status" value="1"/>
</dbReference>
<dbReference type="PANTHER" id="PTHR46313">
    <property type="match status" value="1"/>
</dbReference>
<dbReference type="Gene3D" id="1.10.3110.10">
    <property type="entry name" value="protoporphyrinogen ix oxidase, domain 3"/>
    <property type="match status" value="1"/>
</dbReference>
<keyword evidence="2" id="KW-1185">Reference proteome</keyword>
<sequence length="482" mass="53691">MVHKALNMYDVVVVGGGIGGTCAAAMLSAKGKKVLLLEKEPYLGGCSSTFSHQGFRYNTGATTFAGFEEGMPVHRFFESLHVTLPLLPLSSAYVQIQKGKALPRFEDLEAFLEALERVHPHPQNRAFWEEIWRINRAFYAHQDYVFSKRSWGDFARSLVSFLPIARAFFPLLLRRGDGYIRAKLPGISSAYKATLDASLRIVTQTTTHEASALSTALALGYPFLHNAYVQGGMGALFDALEPCITHVRKKTPVSRIFARSYGFEIHARHEVFHARTLVLNTPVFESARFFESGAIHAYFSRFKSLDNDQSAFMVYATFRTDAPLEHHYQILLDRPLPQTTSDALFASFSDANDHDLAPQRHRSMTLSVHTKSSWWRGLPPALYKAQKSALVSQILDQVCATLGLEKSCVVHHFGATPKTFARYLGRAQLGGIPMSYTRPFFTNPANDTPFRGLYMVGDTTFAAQGWPGVIAGVNNLQKLLDA</sequence>
<dbReference type="EMBL" id="JAFHKK010000003">
    <property type="protein sequence ID" value="MBN2963567.1"/>
    <property type="molecule type" value="Genomic_DNA"/>
</dbReference>
<gene>
    <name evidence="1" type="ORF">JWV37_02145</name>
</gene>
<dbReference type="RefSeq" id="WP_205458010.1">
    <property type="nucleotide sequence ID" value="NZ_JAFHKK010000003.1"/>
</dbReference>
<proteinExistence type="predicted"/>
<name>A0ABS2WPD9_9BACT</name>
<dbReference type="SUPFAM" id="SSF51905">
    <property type="entry name" value="FAD/NAD(P)-binding domain"/>
    <property type="match status" value="1"/>
</dbReference>
<dbReference type="Gene3D" id="3.90.660.20">
    <property type="entry name" value="Protoporphyrinogen oxidase, mitochondrial, domain 2"/>
    <property type="match status" value="1"/>
</dbReference>
<reference evidence="1" key="1">
    <citation type="submission" date="2021-02" db="EMBL/GenBank/DDBJ databases">
        <title>Sulfurospirillum tamanensis sp. nov.</title>
        <authorList>
            <person name="Frolova A."/>
            <person name="Merkel A."/>
            <person name="Slobodkin A."/>
        </authorList>
    </citation>
    <scope>NUCLEOTIDE SEQUENCE</scope>
    <source>
        <strain evidence="1">T05b</strain>
    </source>
</reference>
<dbReference type="Gene3D" id="3.50.50.60">
    <property type="entry name" value="FAD/NAD(P)-binding domain"/>
    <property type="match status" value="1"/>
</dbReference>
<dbReference type="PANTHER" id="PTHR46313:SF3">
    <property type="entry name" value="PROLYCOPENE ISOMERASE, CHLOROPLASTIC"/>
    <property type="match status" value="1"/>
</dbReference>
<dbReference type="InterPro" id="IPR036188">
    <property type="entry name" value="FAD/NAD-bd_sf"/>
</dbReference>
<reference evidence="1" key="2">
    <citation type="submission" date="2021-02" db="EMBL/GenBank/DDBJ databases">
        <authorList>
            <person name="Merkel A.Y."/>
        </authorList>
    </citation>
    <scope>NUCLEOTIDE SEQUENCE</scope>
    <source>
        <strain evidence="1">T05b</strain>
    </source>
</reference>